<evidence type="ECO:0008006" key="3">
    <source>
        <dbReference type="Google" id="ProtNLM"/>
    </source>
</evidence>
<protein>
    <recommendedName>
        <fullName evidence="3">Restriction endonuclease</fullName>
    </recommendedName>
</protein>
<dbReference type="Proteomes" id="UP000596248">
    <property type="component" value="Chromosome"/>
</dbReference>
<gene>
    <name evidence="1" type="ORF">JNE38_03770</name>
</gene>
<evidence type="ECO:0000313" key="2">
    <source>
        <dbReference type="Proteomes" id="UP000596248"/>
    </source>
</evidence>
<keyword evidence="2" id="KW-1185">Reference proteome</keyword>
<proteinExistence type="predicted"/>
<evidence type="ECO:0000313" key="1">
    <source>
        <dbReference type="EMBL" id="QRG68304.1"/>
    </source>
</evidence>
<dbReference type="RefSeq" id="WP_203355309.1">
    <property type="nucleotide sequence ID" value="NZ_CP069127.1"/>
</dbReference>
<sequence>MSKNIDNNLLLFQAYQMLKKDLERPEFQHIESTATKFLHQLQYEIQEWDGISNKTTFDKYWTAPEANAVSAEGIAKMNKSNFTELFLKDAYTQDKVRQLLFIRQQESLDFRLVKKIADVGLIEHLDKYPFSFGKKPLFYVHRLEIMIFPELVTSIADRKKLEDTAKELGINGNSVGFEKLQYQIREKIDTFIQENSLESESDFVKRGIAWWAIDAAKAIRKK</sequence>
<organism evidence="1 2">
    <name type="scientific">Brevibacillus choshinensis</name>
    <dbReference type="NCBI Taxonomy" id="54911"/>
    <lineage>
        <taxon>Bacteria</taxon>
        <taxon>Bacillati</taxon>
        <taxon>Bacillota</taxon>
        <taxon>Bacilli</taxon>
        <taxon>Bacillales</taxon>
        <taxon>Paenibacillaceae</taxon>
        <taxon>Brevibacillus</taxon>
    </lineage>
</organism>
<dbReference type="EMBL" id="CP069127">
    <property type="protein sequence ID" value="QRG68304.1"/>
    <property type="molecule type" value="Genomic_DNA"/>
</dbReference>
<name>A0ABX7FRS2_BRECH</name>
<reference evidence="1 2" key="1">
    <citation type="submission" date="2021-01" db="EMBL/GenBank/DDBJ databases">
        <title>Identification of strong promoters based on the transcriptome of Brevibacillus choshinensis.</title>
        <authorList>
            <person name="Yao D."/>
            <person name="Zhang K."/>
            <person name="Wu J."/>
        </authorList>
    </citation>
    <scope>NUCLEOTIDE SEQUENCE [LARGE SCALE GENOMIC DNA]</scope>
    <source>
        <strain evidence="1 2">HPD31-SP3</strain>
    </source>
</reference>
<accession>A0ABX7FRS2</accession>